<feature type="compositionally biased region" description="Polar residues" evidence="21">
    <location>
        <begin position="896"/>
        <end position="905"/>
    </location>
</feature>
<evidence type="ECO:0000256" key="17">
    <source>
        <dbReference type="ARBA" id="ARBA00068609"/>
    </source>
</evidence>
<evidence type="ECO:0000256" key="12">
    <source>
        <dbReference type="ARBA" id="ARBA00023125"/>
    </source>
</evidence>
<feature type="region of interest" description="Disordered" evidence="21">
    <location>
        <begin position="649"/>
        <end position="690"/>
    </location>
</feature>
<feature type="region of interest" description="Disordered" evidence="21">
    <location>
        <begin position="432"/>
        <end position="456"/>
    </location>
</feature>
<comment type="cofactor">
    <cofactor evidence="1">
        <name>Zn(2+)</name>
        <dbReference type="ChEBI" id="CHEBI:29105"/>
    </cofactor>
</comment>
<keyword evidence="11" id="KW-0811">Translocation</keyword>
<evidence type="ECO:0000313" key="23">
    <source>
        <dbReference type="EMBL" id="KAL0280403.1"/>
    </source>
</evidence>
<evidence type="ECO:0000256" key="9">
    <source>
        <dbReference type="ARBA" id="ARBA00022833"/>
    </source>
</evidence>
<feature type="domain" description="RanBP2-type" evidence="22">
    <location>
        <begin position="627"/>
        <end position="656"/>
    </location>
</feature>
<feature type="compositionally biased region" description="Low complexity" evidence="21">
    <location>
        <begin position="1349"/>
        <end position="1363"/>
    </location>
</feature>
<feature type="compositionally biased region" description="Polar residues" evidence="21">
    <location>
        <begin position="1308"/>
        <end position="1344"/>
    </location>
</feature>
<dbReference type="FunFam" id="4.10.1060.10:FF:000001">
    <property type="entry name" value="Nuclear pore complex protein Nup153"/>
    <property type="match status" value="1"/>
</dbReference>
<feature type="region of interest" description="Disordered" evidence="21">
    <location>
        <begin position="1214"/>
        <end position="1241"/>
    </location>
</feature>
<evidence type="ECO:0000256" key="5">
    <source>
        <dbReference type="ARBA" id="ARBA00022723"/>
    </source>
</evidence>
<dbReference type="GO" id="GO:0008270">
    <property type="term" value="F:zinc ion binding"/>
    <property type="evidence" value="ECO:0007669"/>
    <property type="project" value="UniProtKB-KW"/>
</dbReference>
<feature type="region of interest" description="Disordered" evidence="21">
    <location>
        <begin position="1165"/>
        <end position="1192"/>
    </location>
</feature>
<evidence type="ECO:0000256" key="6">
    <source>
        <dbReference type="ARBA" id="ARBA00022737"/>
    </source>
</evidence>
<evidence type="ECO:0000256" key="21">
    <source>
        <dbReference type="SAM" id="MobiDB-lite"/>
    </source>
</evidence>
<dbReference type="InterPro" id="IPR026054">
    <property type="entry name" value="Nucleoporin"/>
</dbReference>
<dbReference type="SMART" id="SM00547">
    <property type="entry name" value="ZnF_RBZ"/>
    <property type="match status" value="3"/>
</dbReference>
<keyword evidence="7 20" id="KW-0863">Zinc-finger</keyword>
<evidence type="ECO:0000259" key="22">
    <source>
        <dbReference type="PROSITE" id="PS50199"/>
    </source>
</evidence>
<feature type="region of interest" description="Disordered" evidence="21">
    <location>
        <begin position="1308"/>
        <end position="1375"/>
    </location>
</feature>
<evidence type="ECO:0000256" key="7">
    <source>
        <dbReference type="ARBA" id="ARBA00022771"/>
    </source>
</evidence>
<keyword evidence="9" id="KW-0862">Zinc</keyword>
<feature type="compositionally biased region" description="Polar residues" evidence="21">
    <location>
        <begin position="1214"/>
        <end position="1223"/>
    </location>
</feature>
<dbReference type="GO" id="GO:0003677">
    <property type="term" value="F:DNA binding"/>
    <property type="evidence" value="ECO:0007669"/>
    <property type="project" value="UniProtKB-KW"/>
</dbReference>
<dbReference type="PANTHER" id="PTHR23193:SF23">
    <property type="entry name" value="NUCLEAR PORE COMPLEX PROTEIN NUP153"/>
    <property type="match status" value="1"/>
</dbReference>
<organism evidence="23">
    <name type="scientific">Menopon gallinae</name>
    <name type="common">poultry shaft louse</name>
    <dbReference type="NCBI Taxonomy" id="328185"/>
    <lineage>
        <taxon>Eukaryota</taxon>
        <taxon>Metazoa</taxon>
        <taxon>Ecdysozoa</taxon>
        <taxon>Arthropoda</taxon>
        <taxon>Hexapoda</taxon>
        <taxon>Insecta</taxon>
        <taxon>Pterygota</taxon>
        <taxon>Neoptera</taxon>
        <taxon>Paraneoptera</taxon>
        <taxon>Psocodea</taxon>
        <taxon>Troctomorpha</taxon>
        <taxon>Phthiraptera</taxon>
        <taxon>Amblycera</taxon>
        <taxon>Menoponidae</taxon>
        <taxon>Menopon</taxon>
    </lineage>
</organism>
<evidence type="ECO:0000256" key="3">
    <source>
        <dbReference type="ARBA" id="ARBA00004567"/>
    </source>
</evidence>
<keyword evidence="12" id="KW-0238">DNA-binding</keyword>
<dbReference type="SUPFAM" id="SSF90209">
    <property type="entry name" value="Ran binding protein zinc finger-like"/>
    <property type="match status" value="2"/>
</dbReference>
<feature type="compositionally biased region" description="Low complexity" evidence="21">
    <location>
        <begin position="155"/>
        <end position="167"/>
    </location>
</feature>
<dbReference type="GO" id="GO:0008139">
    <property type="term" value="F:nuclear localization sequence binding"/>
    <property type="evidence" value="ECO:0007669"/>
    <property type="project" value="TreeGrafter"/>
</dbReference>
<evidence type="ECO:0000256" key="1">
    <source>
        <dbReference type="ARBA" id="ARBA00001947"/>
    </source>
</evidence>
<protein>
    <recommendedName>
        <fullName evidence="17">Nuclear pore complex protein Nup153</fullName>
    </recommendedName>
    <alternativeName>
        <fullName evidence="19">153 kDa nucleoporin</fullName>
    </alternativeName>
    <alternativeName>
        <fullName evidence="18">Nucleoporin Nup153</fullName>
    </alternativeName>
</protein>
<feature type="compositionally biased region" description="Low complexity" evidence="21">
    <location>
        <begin position="372"/>
        <end position="383"/>
    </location>
</feature>
<keyword evidence="5" id="KW-0479">Metal-binding</keyword>
<dbReference type="EMBL" id="JARGDH010000001">
    <property type="protein sequence ID" value="KAL0280403.1"/>
    <property type="molecule type" value="Genomic_DNA"/>
</dbReference>
<feature type="compositionally biased region" description="Polar residues" evidence="21">
    <location>
        <begin position="487"/>
        <end position="513"/>
    </location>
</feature>
<dbReference type="GO" id="GO:0006606">
    <property type="term" value="P:protein import into nucleus"/>
    <property type="evidence" value="ECO:0007669"/>
    <property type="project" value="TreeGrafter"/>
</dbReference>
<sequence length="1429" mass="151874">MAKGGNNQRSNGSRFVKPYDASNSFVKKVALRVSDYIGGLFGSSMKADESTTRHNTPLRGAKEATISHSHYESTDSGKSIGMPRCFDDFDVNDSPGKRLKIGTKRKYVPISPIANASSLFQSSVNHNFDIQNSEEFITSVAGPSGLQNQKYAQTNSITTPTTSSTNIKANGATDNHSDSSESTSGCSSLVPQSDRLSQSAFVSSSRKKILEEKLQYARQLKQTRASMYLNRSIPVVNDTTGNRRKPSFDVSVYGSPIFDKSSVREKMVNSPFYTGQTSYGGASAYRRARTALYSQQSGKGAFERKDGLQIQVKPSHHGSTEDLSNMSHTAKRILEALEQFSTPISDAKRIPVSARSPPLSRKRKRFGDSLESISTLSSTKGSSDQVKGPLISGLNIPTVPDLLKLKRLEKIQDSTAAARQVAVQKQEYSLPTDVEPSKHTGKIVTKSKDKDKPFERPQEVNLPKIPLPISTLPKFDFKLPPIAVPTADSSTAPKPVKTISTNNLPNTQLSESNKTFKFSPPISLSAPENVKNFTQKSNFTFSTPLKADGNRDKSENAVLSNLSNFMSAEALSKLKRKSTPLEKSNSSFGLEPAKELKSGSVMDLLRKTLENNKKPENESVTENLKPLNDTWECDSCLLRNLKGSKSCSGCKAPKSSVSAEKNIKPSTESNPMTIAPSTDSKPATVTSGFGNKFKPPSDSWSCKECFVNNNSTAIKCIACENPRPQANPVKETTPAPQVKPPPVATSGFGDLFKKKTGQWECSVCLIQNKENDTKCAACETPKPGAKADKPEPPKFTFGIPPEAGGFKFGIDKADTKSETKITELPKPVAAQSNGPHSELTNKPFSSVTTSFGVYTFGIPQGSIPEKEKEPEVKADVPKVAEVEKAPTVESKPESGVVTSESSVKTTEIKEDAAPKPAESTADPKQADSPKSTPSTVNNLMAKPFSFGTQDKSMPTSLFSFGSQNSSAKSQTTTESSTSVNSTFGSGFKTLENVTSSTGFSFGQSNPVASQFTLSSTSGSNELNKTASFSQFTFSGKVEAPAATTNTSTATTTKSAEKIPEPAATCAATTTTTTNTLFGSSMFKGSKPVVNFGAATSESGGATTFGDGAKPSNTSEATSITTAAFSMTTPIFSAASSVFNGPSVPAATSTFGSITSAATATPFTASTSQGLNSDQGFRPAANPSFTSSVPTFGNPAPQVSGFGIFNTPPASNFGSGTASFGTNPTPAPTFGSPFGQPATSTEKTATPFVFGDANKASTSAPAAPTTAPNVFTFGAPKPESKPPQFSGGFGQSTFTFGSPNPAQSNVFGNFNQPKTASPFGNTNSTFASPFGQNSAPATFGRTTQKFEFGSSSQQAQSTPQPFQFGASTPQTQGPLLRRQQPSIFPFLRRSTLPEDRLPLLLVLLRRILTGKSSKLLGERSGKTLLTSLRE</sequence>
<feature type="compositionally biased region" description="Polar residues" evidence="21">
    <location>
        <begin position="655"/>
        <end position="689"/>
    </location>
</feature>
<comment type="caution">
    <text evidence="23">The sequence shown here is derived from an EMBL/GenBank/DDBJ whole genome shotgun (WGS) entry which is preliminary data.</text>
</comment>
<keyword evidence="15" id="KW-0539">Nucleus</keyword>
<keyword evidence="10" id="KW-0653">Protein transport</keyword>
<evidence type="ECO:0000256" key="11">
    <source>
        <dbReference type="ARBA" id="ARBA00023010"/>
    </source>
</evidence>
<dbReference type="PANTHER" id="PTHR23193">
    <property type="entry name" value="NUCLEAR PORE COMPLEX PROTEIN NUP"/>
    <property type="match status" value="1"/>
</dbReference>
<evidence type="ECO:0000256" key="14">
    <source>
        <dbReference type="ARBA" id="ARBA00023136"/>
    </source>
</evidence>
<dbReference type="Pfam" id="PF08604">
    <property type="entry name" value="Nup153"/>
    <property type="match status" value="2"/>
</dbReference>
<name>A0AAW2IF92_9NEOP</name>
<comment type="similarity">
    <text evidence="16">Belongs to the NUP153 family.</text>
</comment>
<evidence type="ECO:0000256" key="20">
    <source>
        <dbReference type="PROSITE-ProRule" id="PRU00322"/>
    </source>
</evidence>
<proteinExistence type="inferred from homology"/>
<feature type="compositionally biased region" description="Basic and acidic residues" evidence="21">
    <location>
        <begin position="883"/>
        <end position="892"/>
    </location>
</feature>
<dbReference type="InterPro" id="IPR036443">
    <property type="entry name" value="Znf_RanBP2_sf"/>
</dbReference>
<feature type="region of interest" description="Disordered" evidence="21">
    <location>
        <begin position="155"/>
        <end position="191"/>
    </location>
</feature>
<feature type="compositionally biased region" description="Low complexity" evidence="21">
    <location>
        <begin position="965"/>
        <end position="981"/>
    </location>
</feature>
<dbReference type="GO" id="GO:0031965">
    <property type="term" value="C:nuclear membrane"/>
    <property type="evidence" value="ECO:0007669"/>
    <property type="project" value="UniProtKB-SubCell"/>
</dbReference>
<evidence type="ECO:0000256" key="18">
    <source>
        <dbReference type="ARBA" id="ARBA00078197"/>
    </source>
</evidence>
<evidence type="ECO:0000256" key="4">
    <source>
        <dbReference type="ARBA" id="ARBA00022448"/>
    </source>
</evidence>
<dbReference type="InterPro" id="IPR001876">
    <property type="entry name" value="Znf_RanBP2"/>
</dbReference>
<dbReference type="GO" id="GO:0051028">
    <property type="term" value="P:mRNA transport"/>
    <property type="evidence" value="ECO:0007669"/>
    <property type="project" value="UniProtKB-KW"/>
</dbReference>
<evidence type="ECO:0000256" key="15">
    <source>
        <dbReference type="ARBA" id="ARBA00023242"/>
    </source>
</evidence>
<feature type="domain" description="RanBP2-type" evidence="22">
    <location>
        <begin position="755"/>
        <end position="784"/>
    </location>
</feature>
<evidence type="ECO:0000256" key="19">
    <source>
        <dbReference type="ARBA" id="ARBA00079437"/>
    </source>
</evidence>
<dbReference type="GO" id="GO:0006405">
    <property type="term" value="P:RNA export from nucleus"/>
    <property type="evidence" value="ECO:0007669"/>
    <property type="project" value="TreeGrafter"/>
</dbReference>
<dbReference type="PROSITE" id="PS50199">
    <property type="entry name" value="ZF_RANBP2_2"/>
    <property type="match status" value="3"/>
</dbReference>
<keyword evidence="8" id="KW-0509">mRNA transport</keyword>
<evidence type="ECO:0000256" key="10">
    <source>
        <dbReference type="ARBA" id="ARBA00022927"/>
    </source>
</evidence>
<feature type="region of interest" description="Disordered" evidence="21">
    <location>
        <begin position="883"/>
        <end position="981"/>
    </location>
</feature>
<dbReference type="GO" id="GO:0017056">
    <property type="term" value="F:structural constituent of nuclear pore"/>
    <property type="evidence" value="ECO:0007669"/>
    <property type="project" value="TreeGrafter"/>
</dbReference>
<keyword evidence="13" id="KW-0906">Nuclear pore complex</keyword>
<feature type="region of interest" description="Disordered" evidence="21">
    <location>
        <begin position="353"/>
        <end position="388"/>
    </location>
</feature>
<dbReference type="GO" id="GO:0005643">
    <property type="term" value="C:nuclear pore"/>
    <property type="evidence" value="ECO:0007669"/>
    <property type="project" value="UniProtKB-SubCell"/>
</dbReference>
<dbReference type="Gene3D" id="4.10.1060.10">
    <property type="entry name" value="Zinc finger, RanBP2-type"/>
    <property type="match status" value="2"/>
</dbReference>
<keyword evidence="4" id="KW-0813">Transport</keyword>
<evidence type="ECO:0000256" key="8">
    <source>
        <dbReference type="ARBA" id="ARBA00022816"/>
    </source>
</evidence>
<gene>
    <name evidence="23" type="ORF">PYX00_001700</name>
</gene>
<dbReference type="Pfam" id="PF00641">
    <property type="entry name" value="Zn_ribbon_RanBP"/>
    <property type="match status" value="2"/>
</dbReference>
<evidence type="ECO:0000256" key="2">
    <source>
        <dbReference type="ARBA" id="ARBA00004126"/>
    </source>
</evidence>
<dbReference type="PROSITE" id="PS01358">
    <property type="entry name" value="ZF_RANBP2_1"/>
    <property type="match status" value="3"/>
</dbReference>
<feature type="region of interest" description="Disordered" evidence="21">
    <location>
        <begin position="486"/>
        <end position="513"/>
    </location>
</feature>
<evidence type="ECO:0000256" key="13">
    <source>
        <dbReference type="ARBA" id="ARBA00023132"/>
    </source>
</evidence>
<feature type="domain" description="RanBP2-type" evidence="22">
    <location>
        <begin position="696"/>
        <end position="725"/>
    </location>
</feature>
<reference evidence="23" key="1">
    <citation type="journal article" date="2024" name="Gigascience">
        <title>Chromosome-level genome of the poultry shaft louse Menopon gallinae provides insight into the host-switching and adaptive evolution of parasitic lice.</title>
        <authorList>
            <person name="Xu Y."/>
            <person name="Ma L."/>
            <person name="Liu S."/>
            <person name="Liang Y."/>
            <person name="Liu Q."/>
            <person name="He Z."/>
            <person name="Tian L."/>
            <person name="Duan Y."/>
            <person name="Cai W."/>
            <person name="Li H."/>
            <person name="Song F."/>
        </authorList>
    </citation>
    <scope>NUCLEOTIDE SEQUENCE</scope>
    <source>
        <strain evidence="23">Cailab_2023a</strain>
    </source>
</reference>
<keyword evidence="14" id="KW-0472">Membrane</keyword>
<accession>A0AAW2IF92</accession>
<feature type="compositionally biased region" description="Polar residues" evidence="21">
    <location>
        <begin position="928"/>
        <end position="938"/>
    </location>
</feature>
<dbReference type="InterPro" id="IPR013913">
    <property type="entry name" value="Nup153_N"/>
</dbReference>
<keyword evidence="6" id="KW-0677">Repeat</keyword>
<comment type="subcellular location">
    <subcellularLocation>
        <location evidence="2">Nucleus membrane</location>
    </subcellularLocation>
    <subcellularLocation>
        <location evidence="3">Nucleus</location>
        <location evidence="3">Nuclear pore complex</location>
    </subcellularLocation>
</comment>
<feature type="compositionally biased region" description="Basic and acidic residues" evidence="21">
    <location>
        <begin position="446"/>
        <end position="456"/>
    </location>
</feature>
<feature type="compositionally biased region" description="Polar residues" evidence="21">
    <location>
        <begin position="946"/>
        <end position="964"/>
    </location>
</feature>
<evidence type="ECO:0000256" key="16">
    <source>
        <dbReference type="ARBA" id="ARBA00060842"/>
    </source>
</evidence>